<feature type="domain" description="Methyltransferase type 11" evidence="1">
    <location>
        <begin position="21"/>
        <end position="112"/>
    </location>
</feature>
<keyword evidence="2" id="KW-0808">Transferase</keyword>
<evidence type="ECO:0000313" key="3">
    <source>
        <dbReference type="Proteomes" id="UP000263012"/>
    </source>
</evidence>
<name>A0A343TIX0_9EURY</name>
<dbReference type="GO" id="GO:0032259">
    <property type="term" value="P:methylation"/>
    <property type="evidence" value="ECO:0007669"/>
    <property type="project" value="UniProtKB-KW"/>
</dbReference>
<gene>
    <name evidence="2" type="ORF">AArcSl_1411</name>
</gene>
<evidence type="ECO:0000259" key="1">
    <source>
        <dbReference type="Pfam" id="PF08241"/>
    </source>
</evidence>
<keyword evidence="2" id="KW-0489">Methyltransferase</keyword>
<protein>
    <submittedName>
        <fullName evidence="2">SAM-dependent methyltransferase</fullName>
    </submittedName>
</protein>
<keyword evidence="3" id="KW-1185">Reference proteome</keyword>
<reference evidence="3" key="1">
    <citation type="submission" date="2017-11" db="EMBL/GenBank/DDBJ databases">
        <title>Phenotypic and genomic properties of facultatively anaerobic sulfur-reducing natronoarchaea from hypersaline soda lakes.</title>
        <authorList>
            <person name="Sorokin D.Y."/>
            <person name="Kublanov I.V."/>
            <person name="Roman P."/>
            <person name="Sinninghe Damste J.S."/>
            <person name="Golyshin P.N."/>
            <person name="Rojo D."/>
            <person name="Ciordia S."/>
            <person name="Mena M.D.C."/>
            <person name="Ferrer M."/>
            <person name="Messina E."/>
            <person name="Smedile F."/>
            <person name="La Spada G."/>
            <person name="La Cono V."/>
            <person name="Yakimov M.M."/>
        </authorList>
    </citation>
    <scope>NUCLEOTIDE SEQUENCE [LARGE SCALE GENOMIC DNA]</scope>
    <source>
        <strain evidence="3">AArc-Sl</strain>
    </source>
</reference>
<dbReference type="InterPro" id="IPR029063">
    <property type="entry name" value="SAM-dependent_MTases_sf"/>
</dbReference>
<dbReference type="InterPro" id="IPR013216">
    <property type="entry name" value="Methyltransf_11"/>
</dbReference>
<evidence type="ECO:0000313" key="2">
    <source>
        <dbReference type="EMBL" id="AUX09042.1"/>
    </source>
</evidence>
<dbReference type="AlphaFoldDB" id="A0A343TIX0"/>
<accession>A0A343TIX0</accession>
<sequence length="259" mass="28130">MWAADRTALTDLELGSRRRILDVGCGTGEFTRVLAEEVGEGARLVGVDADSSLLSVARERWTAGDLSVPASFLRGDATRLPFGDGAFDLVVCQALLANLPDPAPVVREFVRVSSALVAAVEPDNVAVAVSSTVEAEETLELRVREAYIDGVGTDVAIGDRVEKLFADAELSDVRVRRYLHEKRVEPPYSAGALESAARKASGAGLADHARELRRALGSEGYDDLRGRWRRMGRSVVDQMRAGEYERVEIVPFYVTVGRL</sequence>
<dbReference type="Gene3D" id="3.40.50.150">
    <property type="entry name" value="Vaccinia Virus protein VP39"/>
    <property type="match status" value="1"/>
</dbReference>
<dbReference type="SUPFAM" id="SSF53335">
    <property type="entry name" value="S-adenosyl-L-methionine-dependent methyltransferases"/>
    <property type="match status" value="1"/>
</dbReference>
<organism evidence="2 3">
    <name type="scientific">Halalkaliarchaeum desulfuricum</name>
    <dbReference type="NCBI Taxonomy" id="2055893"/>
    <lineage>
        <taxon>Archaea</taxon>
        <taxon>Methanobacteriati</taxon>
        <taxon>Methanobacteriota</taxon>
        <taxon>Stenosarchaea group</taxon>
        <taxon>Halobacteria</taxon>
        <taxon>Halobacteriales</taxon>
        <taxon>Haloferacaceae</taxon>
        <taxon>Halalkaliarchaeum</taxon>
    </lineage>
</organism>
<dbReference type="Pfam" id="PF08241">
    <property type="entry name" value="Methyltransf_11"/>
    <property type="match status" value="1"/>
</dbReference>
<dbReference type="CDD" id="cd02440">
    <property type="entry name" value="AdoMet_MTases"/>
    <property type="match status" value="1"/>
</dbReference>
<dbReference type="KEGG" id="hdf:AArcSl_1411"/>
<dbReference type="GO" id="GO:0008168">
    <property type="term" value="F:methyltransferase activity"/>
    <property type="evidence" value="ECO:0007669"/>
    <property type="project" value="UniProtKB-KW"/>
</dbReference>
<dbReference type="EMBL" id="CP025066">
    <property type="protein sequence ID" value="AUX09042.1"/>
    <property type="molecule type" value="Genomic_DNA"/>
</dbReference>
<dbReference type="Proteomes" id="UP000263012">
    <property type="component" value="Chromosome"/>
</dbReference>
<dbReference type="PANTHER" id="PTHR43591:SF24">
    <property type="entry name" value="2-METHOXY-6-POLYPRENYL-1,4-BENZOQUINOL METHYLASE, MITOCHONDRIAL"/>
    <property type="match status" value="1"/>
</dbReference>
<proteinExistence type="predicted"/>
<dbReference type="PANTHER" id="PTHR43591">
    <property type="entry name" value="METHYLTRANSFERASE"/>
    <property type="match status" value="1"/>
</dbReference>